<dbReference type="RefSeq" id="WP_090850857.1">
    <property type="nucleotide sequence ID" value="NZ_FNJU01000002.1"/>
</dbReference>
<feature type="transmembrane region" description="Helical" evidence="1">
    <location>
        <begin position="12"/>
        <end position="31"/>
    </location>
</feature>
<dbReference type="EMBL" id="FNJU01000002">
    <property type="protein sequence ID" value="SDP33291.1"/>
    <property type="molecule type" value="Genomic_DNA"/>
</dbReference>
<name>A0A1H0RUP4_9BACI</name>
<keyword evidence="3" id="KW-1185">Reference proteome</keyword>
<keyword evidence="1" id="KW-0812">Transmembrane</keyword>
<dbReference type="Proteomes" id="UP000199159">
    <property type="component" value="Unassembled WGS sequence"/>
</dbReference>
<dbReference type="STRING" id="930152.SAMN05216565_102397"/>
<keyword evidence="1" id="KW-1133">Transmembrane helix</keyword>
<evidence type="ECO:0000256" key="1">
    <source>
        <dbReference type="SAM" id="Phobius"/>
    </source>
</evidence>
<organism evidence="2 3">
    <name type="scientific">Litchfieldia salsa</name>
    <dbReference type="NCBI Taxonomy" id="930152"/>
    <lineage>
        <taxon>Bacteria</taxon>
        <taxon>Bacillati</taxon>
        <taxon>Bacillota</taxon>
        <taxon>Bacilli</taxon>
        <taxon>Bacillales</taxon>
        <taxon>Bacillaceae</taxon>
        <taxon>Litchfieldia</taxon>
    </lineage>
</organism>
<keyword evidence="1" id="KW-0472">Membrane</keyword>
<accession>A0A1H0RUP4</accession>
<reference evidence="3" key="1">
    <citation type="submission" date="2016-10" db="EMBL/GenBank/DDBJ databases">
        <authorList>
            <person name="Varghese N."/>
            <person name="Submissions S."/>
        </authorList>
    </citation>
    <scope>NUCLEOTIDE SEQUENCE [LARGE SCALE GENOMIC DNA]</scope>
    <source>
        <strain evidence="3">IBRC-M10078</strain>
    </source>
</reference>
<evidence type="ECO:0000313" key="2">
    <source>
        <dbReference type="EMBL" id="SDP33291.1"/>
    </source>
</evidence>
<protein>
    <submittedName>
        <fullName evidence="2">Uncharacterized protein</fullName>
    </submittedName>
</protein>
<gene>
    <name evidence="2" type="ORF">SAMN05216565_102397</name>
</gene>
<proteinExistence type="predicted"/>
<evidence type="ECO:0000313" key="3">
    <source>
        <dbReference type="Proteomes" id="UP000199159"/>
    </source>
</evidence>
<dbReference type="OrthoDB" id="2931006at2"/>
<sequence length="96" mass="11182">MFDILLDFNNLYSIYSIYFSMLLGITIKVAWKFGVDDSFISSLYYTSKINVCSKSELHFRSQIKRSDSINQWISKVIRRKVCPNDDGEEVNILPVC</sequence>
<dbReference type="AlphaFoldDB" id="A0A1H0RUP4"/>